<reference evidence="2 3" key="1">
    <citation type="submission" date="2024-02" db="EMBL/GenBank/DDBJ databases">
        <title>Distribution and functional of Brevundimonas-related endobacteria within Verticillium dahliae.</title>
        <authorList>
            <person name="Zeng H."/>
        </authorList>
    </citation>
    <scope>NUCLEOTIDE SEQUENCE [LARGE SCALE GENOMIC DNA]</scope>
    <source>
        <strain evidence="2 3">TRM 44200</strain>
    </source>
</reference>
<evidence type="ECO:0008006" key="4">
    <source>
        <dbReference type="Google" id="ProtNLM"/>
    </source>
</evidence>
<gene>
    <name evidence="2" type="ORF">V8J38_09945</name>
</gene>
<dbReference type="Proteomes" id="UP001363460">
    <property type="component" value="Chromosome"/>
</dbReference>
<accession>A0ABZ2I979</accession>
<proteinExistence type="predicted"/>
<feature type="region of interest" description="Disordered" evidence="1">
    <location>
        <begin position="1"/>
        <end position="72"/>
    </location>
</feature>
<feature type="compositionally biased region" description="Basic and acidic residues" evidence="1">
    <location>
        <begin position="28"/>
        <end position="56"/>
    </location>
</feature>
<sequence>MGQQKQSEGRERNAAIPGGKPDADTPDEVVRRVGRESRRRAGPDGPDAREIGDTFKKTPTARPSGAKPHGGA</sequence>
<organism evidence="2 3">
    <name type="scientific">Brevundimonas olei</name>
    <dbReference type="NCBI Taxonomy" id="657642"/>
    <lineage>
        <taxon>Bacteria</taxon>
        <taxon>Pseudomonadati</taxon>
        <taxon>Pseudomonadota</taxon>
        <taxon>Alphaproteobacteria</taxon>
        <taxon>Caulobacterales</taxon>
        <taxon>Caulobacteraceae</taxon>
        <taxon>Brevundimonas</taxon>
    </lineage>
</organism>
<evidence type="ECO:0000256" key="1">
    <source>
        <dbReference type="SAM" id="MobiDB-lite"/>
    </source>
</evidence>
<dbReference type="RefSeq" id="WP_338575442.1">
    <property type="nucleotide sequence ID" value="NZ_CP146369.1"/>
</dbReference>
<evidence type="ECO:0000313" key="3">
    <source>
        <dbReference type="Proteomes" id="UP001363460"/>
    </source>
</evidence>
<protein>
    <recommendedName>
        <fullName evidence="4">Stress-induced protein</fullName>
    </recommendedName>
</protein>
<keyword evidence="3" id="KW-1185">Reference proteome</keyword>
<dbReference type="EMBL" id="CP146369">
    <property type="protein sequence ID" value="WWT53583.1"/>
    <property type="molecule type" value="Genomic_DNA"/>
</dbReference>
<name>A0ABZ2I979_9CAUL</name>
<evidence type="ECO:0000313" key="2">
    <source>
        <dbReference type="EMBL" id="WWT53583.1"/>
    </source>
</evidence>